<dbReference type="RefSeq" id="WP_160037581.1">
    <property type="nucleotide sequence ID" value="NZ_BORQ01000001.1"/>
</dbReference>
<organism evidence="1 2">
    <name type="scientific">Paenibacillus albilobatus</name>
    <dbReference type="NCBI Taxonomy" id="2716884"/>
    <lineage>
        <taxon>Bacteria</taxon>
        <taxon>Bacillati</taxon>
        <taxon>Bacillota</taxon>
        <taxon>Bacilli</taxon>
        <taxon>Bacillales</taxon>
        <taxon>Paenibacillaceae</taxon>
        <taxon>Paenibacillus</taxon>
    </lineage>
</organism>
<accession>A0A920C8B0</accession>
<protein>
    <submittedName>
        <fullName evidence="1">Uncharacterized protein</fullName>
    </submittedName>
</protein>
<evidence type="ECO:0000313" key="2">
    <source>
        <dbReference type="Proteomes" id="UP000679779"/>
    </source>
</evidence>
<comment type="caution">
    <text evidence="1">The sequence shown here is derived from an EMBL/GenBank/DDBJ whole genome shotgun (WGS) entry which is preliminary data.</text>
</comment>
<sequence>MNKKNIKKLVIPLLLLIILLVPFGFSYVSFQSKHVDNQGAEEFVRKLQAAMDGRTAFKLSELTPVAWDHVYIFHPYTTKSEMERIIGTSWTTSRSYVGYLLDNTFLGAYPLDDDSLNKLVFMDDGKVVLDVTLNRSMADFTAFKEIRGDKELLLTSGEDGANVVVSKP</sequence>
<keyword evidence="2" id="KW-1185">Reference proteome</keyword>
<proteinExistence type="predicted"/>
<dbReference type="EMBL" id="BORQ01000001">
    <property type="protein sequence ID" value="GIO29755.1"/>
    <property type="molecule type" value="Genomic_DNA"/>
</dbReference>
<evidence type="ECO:0000313" key="1">
    <source>
        <dbReference type="EMBL" id="GIO29755.1"/>
    </source>
</evidence>
<dbReference type="Proteomes" id="UP000679779">
    <property type="component" value="Unassembled WGS sequence"/>
</dbReference>
<dbReference type="AlphaFoldDB" id="A0A920C8B0"/>
<name>A0A920C8B0_9BACL</name>
<gene>
    <name evidence="1" type="ORF">J2TS6_08960</name>
</gene>
<reference evidence="1" key="1">
    <citation type="submission" date="2021-03" db="EMBL/GenBank/DDBJ databases">
        <title>Antimicrobial resistance genes in bacteria isolated from Japanese honey, and their potential for conferring macrolide and lincosamide resistance in the American foulbrood pathogen Paenibacillus larvae.</title>
        <authorList>
            <person name="Okamoto M."/>
            <person name="Kumagai M."/>
            <person name="Kanamori H."/>
            <person name="Takamatsu D."/>
        </authorList>
    </citation>
    <scope>NUCLEOTIDE SEQUENCE</scope>
    <source>
        <strain evidence="1">J2TS6</strain>
    </source>
</reference>